<dbReference type="Proteomes" id="UP000026961">
    <property type="component" value="Chromosome 3"/>
</dbReference>
<keyword evidence="3" id="KW-1185">Reference proteome</keyword>
<evidence type="ECO:0000313" key="3">
    <source>
        <dbReference type="Proteomes" id="UP000026961"/>
    </source>
</evidence>
<organism evidence="2">
    <name type="scientific">Oryza glumipatula</name>
    <dbReference type="NCBI Taxonomy" id="40148"/>
    <lineage>
        <taxon>Eukaryota</taxon>
        <taxon>Viridiplantae</taxon>
        <taxon>Streptophyta</taxon>
        <taxon>Embryophyta</taxon>
        <taxon>Tracheophyta</taxon>
        <taxon>Spermatophyta</taxon>
        <taxon>Magnoliopsida</taxon>
        <taxon>Liliopsida</taxon>
        <taxon>Poales</taxon>
        <taxon>Poaceae</taxon>
        <taxon>BOP clade</taxon>
        <taxon>Oryzoideae</taxon>
        <taxon>Oryzeae</taxon>
        <taxon>Oryzinae</taxon>
        <taxon>Oryza</taxon>
    </lineage>
</organism>
<dbReference type="EnsemblPlants" id="OGLUM03G00790.1">
    <property type="protein sequence ID" value="OGLUM03G00790.1"/>
    <property type="gene ID" value="OGLUM03G00790"/>
</dbReference>
<feature type="compositionally biased region" description="Low complexity" evidence="1">
    <location>
        <begin position="384"/>
        <end position="394"/>
    </location>
</feature>
<feature type="region of interest" description="Disordered" evidence="1">
    <location>
        <begin position="286"/>
        <end position="326"/>
    </location>
</feature>
<dbReference type="Gramene" id="OGLUM03G00790.1">
    <property type="protein sequence ID" value="OGLUM03G00790.1"/>
    <property type="gene ID" value="OGLUM03G00790"/>
</dbReference>
<reference evidence="2" key="1">
    <citation type="submission" date="2015-04" db="UniProtKB">
        <authorList>
            <consortium name="EnsemblPlants"/>
        </authorList>
    </citation>
    <scope>IDENTIFICATION</scope>
</reference>
<protein>
    <submittedName>
        <fullName evidence="2">Uncharacterized protein</fullName>
    </submittedName>
</protein>
<reference evidence="2" key="2">
    <citation type="submission" date="2018-05" db="EMBL/GenBank/DDBJ databases">
        <title>OgluRS3 (Oryza glumaepatula Reference Sequence Version 3).</title>
        <authorList>
            <person name="Zhang J."/>
            <person name="Kudrna D."/>
            <person name="Lee S."/>
            <person name="Talag J."/>
            <person name="Welchert J."/>
            <person name="Wing R.A."/>
        </authorList>
    </citation>
    <scope>NUCLEOTIDE SEQUENCE [LARGE SCALE GENOMIC DNA]</scope>
</reference>
<proteinExistence type="predicted"/>
<feature type="region of interest" description="Disordered" evidence="1">
    <location>
        <begin position="560"/>
        <end position="581"/>
    </location>
</feature>
<sequence length="581" mass="62422">MRSVWAWPQGRPAAAGERRNTAATTARRRRRAAAAMATRWIWGKIPMAWRGGGGGIEAEEARWSGPAGTTSIEVGIKAVIYKSAVAGDNRSVAGGDGGWGRRRLRPWPMGKTTEAVEGAAALAVAVDGADLSSGRGGWRRSRIRRRLEKKSAWAAERDDLGSGDGWRRSRLRREQRWRSESAAPVHAGRTGGARRIGLRVERRWRKGWPLGMSTSNFAAVAKNVPDLIDNSVIPHVLEYGWTKLRANSIEGEKNAIKNHDQNTLDPISSLLSVFLLSVWLSDTARDGDGDDVDGGSAPGDGEDGGAAGYGEGGGADRNGGDAARDGTAATRLGTETVAAAAPTWLGQVGTSSVVPATPTSSPTPISILLDDLLLECLTGVPYASLPQLPTTSPRSSPPSRPRRAPPLPPRPLRRAHGEPTDVGVVVVMRTRSRRPPTVPFFYVATPHRRRRCYAPPPATGWGSIPFLLSPRNPIPNMTKCQFSRPAPALARGERGHDAETKIPLIRAHLSYSIHSLFLLFLSPKGAPVVGRRAVAGTASLSLSPSPLIALRPLCPAASFAPPRHAEEDSGGVEEDRWRWRR</sequence>
<name>A0A0D9Z113_9ORYZ</name>
<feature type="region of interest" description="Disordered" evidence="1">
    <location>
        <begin position="383"/>
        <end position="419"/>
    </location>
</feature>
<feature type="compositionally biased region" description="Basic and acidic residues" evidence="1">
    <location>
        <begin position="563"/>
        <end position="581"/>
    </location>
</feature>
<dbReference type="AlphaFoldDB" id="A0A0D9Z113"/>
<evidence type="ECO:0000256" key="1">
    <source>
        <dbReference type="SAM" id="MobiDB-lite"/>
    </source>
</evidence>
<feature type="region of interest" description="Disordered" evidence="1">
    <location>
        <begin position="1"/>
        <end position="26"/>
    </location>
</feature>
<feature type="compositionally biased region" description="Gly residues" evidence="1">
    <location>
        <begin position="304"/>
        <end position="317"/>
    </location>
</feature>
<feature type="compositionally biased region" description="Pro residues" evidence="1">
    <location>
        <begin position="395"/>
        <end position="410"/>
    </location>
</feature>
<accession>A0A0D9Z113</accession>
<dbReference type="HOGENOM" id="CLU_469618_0_0_1"/>
<evidence type="ECO:0000313" key="2">
    <source>
        <dbReference type="EnsemblPlants" id="OGLUM03G00790.1"/>
    </source>
</evidence>